<dbReference type="GO" id="GO:0004143">
    <property type="term" value="F:ATP-dependent diacylglycerol kinase activity"/>
    <property type="evidence" value="ECO:0007669"/>
    <property type="project" value="UniProtKB-EC"/>
</dbReference>
<feature type="non-terminal residue" evidence="12">
    <location>
        <position position="1"/>
    </location>
</feature>
<dbReference type="GO" id="GO:0016020">
    <property type="term" value="C:membrane"/>
    <property type="evidence" value="ECO:0007669"/>
    <property type="project" value="UniProtKB-SubCell"/>
</dbReference>
<dbReference type="Gene3D" id="2.60.200.40">
    <property type="match status" value="1"/>
</dbReference>
<dbReference type="EMBL" id="CAJOBA010006677">
    <property type="protein sequence ID" value="CAF3779645.1"/>
    <property type="molecule type" value="Genomic_DNA"/>
</dbReference>
<dbReference type="GO" id="GO:0008270">
    <property type="term" value="F:zinc ion binding"/>
    <property type="evidence" value="ECO:0007669"/>
    <property type="project" value="UniProtKB-KW"/>
</dbReference>
<evidence type="ECO:0000256" key="6">
    <source>
        <dbReference type="ARBA" id="ARBA00022777"/>
    </source>
</evidence>
<dbReference type="Proteomes" id="UP000663829">
    <property type="component" value="Unassembled WGS sequence"/>
</dbReference>
<dbReference type="OrthoDB" id="242257at2759"/>
<dbReference type="InterPro" id="IPR000756">
    <property type="entry name" value="Diacylglycerol_kin_accessory"/>
</dbReference>
<dbReference type="EMBL" id="CAJNOQ010013793">
    <property type="protein sequence ID" value="CAF1328870.1"/>
    <property type="molecule type" value="Genomic_DNA"/>
</dbReference>
<sequence length="371" mass="41164">ITIRVKKNNNSGPLHITEEDADRLKIIVFVNMKSGGLQGQQVFDALEAHIGKENVYDLVKDHGPEKGLKQNRHEKNLRIIACGGDGTVGWVLAALDKANMQYIHFVSVGIIPLGMGKGYHGENLLPIIHALAEGQIRLLDRWSVDVQPTSLTGDTSITLPQPVFNNYISFGADAQIALDFHKQRNSNPALFGNRMCNKVAYGLISTKTLLDRRYVCGNIAGDFQLIVDGRNMTKILMKSRPDALLILNISSYAAGTNPWKGVKLLNAADELFQYNDVDDSEFRDPSCSDGYLEIIGLKQYELARIHAGGRGLRIAQGSEIKLKMFASLPMEIDGEPFVIGPCQLTITRQNQARMIMTRDSNAYRQLQSNRV</sequence>
<evidence type="ECO:0000256" key="7">
    <source>
        <dbReference type="ARBA" id="ARBA00022840"/>
    </source>
</evidence>
<dbReference type="Proteomes" id="UP000681722">
    <property type="component" value="Unassembled WGS sequence"/>
</dbReference>
<evidence type="ECO:0000256" key="8">
    <source>
        <dbReference type="ARBA" id="ARBA00023136"/>
    </source>
</evidence>
<evidence type="ECO:0000256" key="2">
    <source>
        <dbReference type="ARBA" id="ARBA00009280"/>
    </source>
</evidence>
<evidence type="ECO:0000313" key="13">
    <source>
        <dbReference type="EMBL" id="CAF3779645.1"/>
    </source>
</evidence>
<evidence type="ECO:0000256" key="5">
    <source>
        <dbReference type="ARBA" id="ARBA00022771"/>
    </source>
</evidence>
<dbReference type="SMART" id="SM00046">
    <property type="entry name" value="DAGKc"/>
    <property type="match status" value="1"/>
</dbReference>
<keyword evidence="5" id="KW-0863">Zinc-finger</keyword>
<protein>
    <recommendedName>
        <fullName evidence="9">Diacylglycerol kinase</fullName>
        <shortName evidence="9">DAG kinase</shortName>
        <ecNumber evidence="9">2.7.1.107</ecNumber>
    </recommendedName>
</protein>
<evidence type="ECO:0000313" key="11">
    <source>
        <dbReference type="EMBL" id="CAF1010830.1"/>
    </source>
</evidence>
<comment type="subcellular location">
    <subcellularLocation>
        <location evidence="1">Membrane</location>
    </subcellularLocation>
</comment>
<gene>
    <name evidence="12" type="ORF">GPM918_LOCUS29842</name>
    <name evidence="11" type="ORF">OVA965_LOCUS15031</name>
    <name evidence="14" type="ORF">SRO942_LOCUS30436</name>
    <name evidence="13" type="ORF">TMI583_LOCUS15037</name>
</gene>
<keyword evidence="4 9" id="KW-0547">Nucleotide-binding</keyword>
<evidence type="ECO:0000256" key="1">
    <source>
        <dbReference type="ARBA" id="ARBA00004370"/>
    </source>
</evidence>
<dbReference type="PROSITE" id="PS50146">
    <property type="entry name" value="DAGK"/>
    <property type="match status" value="1"/>
</dbReference>
<dbReference type="EMBL" id="CAJOBC010051943">
    <property type="protein sequence ID" value="CAF4180725.1"/>
    <property type="molecule type" value="Genomic_DNA"/>
</dbReference>
<dbReference type="EMBL" id="CAJNOK010006668">
    <property type="protein sequence ID" value="CAF1010830.1"/>
    <property type="molecule type" value="Genomic_DNA"/>
</dbReference>
<keyword evidence="15" id="KW-1185">Reference proteome</keyword>
<evidence type="ECO:0000259" key="10">
    <source>
        <dbReference type="PROSITE" id="PS50146"/>
    </source>
</evidence>
<evidence type="ECO:0000313" key="14">
    <source>
        <dbReference type="EMBL" id="CAF4180725.1"/>
    </source>
</evidence>
<comment type="similarity">
    <text evidence="2 9">Belongs to the eukaryotic diacylglycerol kinase family.</text>
</comment>
<keyword evidence="8" id="KW-0472">Membrane</keyword>
<dbReference type="EC" id="2.7.1.107" evidence="9"/>
<evidence type="ECO:0000313" key="15">
    <source>
        <dbReference type="Proteomes" id="UP000663829"/>
    </source>
</evidence>
<evidence type="ECO:0000256" key="3">
    <source>
        <dbReference type="ARBA" id="ARBA00022679"/>
    </source>
</evidence>
<dbReference type="SMART" id="SM00045">
    <property type="entry name" value="DAGKa"/>
    <property type="match status" value="1"/>
</dbReference>
<keyword evidence="5" id="KW-0862">Zinc</keyword>
<dbReference type="Pfam" id="PF00609">
    <property type="entry name" value="DAGK_acc"/>
    <property type="match status" value="1"/>
</dbReference>
<dbReference type="InterPro" id="IPR001206">
    <property type="entry name" value="Diacylglycerol_kinase_cat_dom"/>
</dbReference>
<name>A0A815FMA6_9BILA</name>
<dbReference type="PANTHER" id="PTHR11255">
    <property type="entry name" value="DIACYLGLYCEROL KINASE"/>
    <property type="match status" value="1"/>
</dbReference>
<organism evidence="12 15">
    <name type="scientific">Didymodactylos carnosus</name>
    <dbReference type="NCBI Taxonomy" id="1234261"/>
    <lineage>
        <taxon>Eukaryota</taxon>
        <taxon>Metazoa</taxon>
        <taxon>Spiralia</taxon>
        <taxon>Gnathifera</taxon>
        <taxon>Rotifera</taxon>
        <taxon>Eurotatoria</taxon>
        <taxon>Bdelloidea</taxon>
        <taxon>Philodinida</taxon>
        <taxon>Philodinidae</taxon>
        <taxon>Didymodactylos</taxon>
    </lineage>
</organism>
<evidence type="ECO:0000313" key="12">
    <source>
        <dbReference type="EMBL" id="CAF1328870.1"/>
    </source>
</evidence>
<keyword evidence="5" id="KW-0479">Metal-binding</keyword>
<dbReference type="SUPFAM" id="SSF111331">
    <property type="entry name" value="NAD kinase/diacylglycerol kinase-like"/>
    <property type="match status" value="1"/>
</dbReference>
<dbReference type="GO" id="GO:0005524">
    <property type="term" value="F:ATP binding"/>
    <property type="evidence" value="ECO:0007669"/>
    <property type="project" value="UniProtKB-KW"/>
</dbReference>
<dbReference type="Pfam" id="PF00781">
    <property type="entry name" value="DAGK_cat"/>
    <property type="match status" value="1"/>
</dbReference>
<dbReference type="Proteomes" id="UP000682733">
    <property type="component" value="Unassembled WGS sequence"/>
</dbReference>
<dbReference type="Proteomes" id="UP000677228">
    <property type="component" value="Unassembled WGS sequence"/>
</dbReference>
<proteinExistence type="inferred from homology"/>
<keyword evidence="3 9" id="KW-0808">Transferase</keyword>
<dbReference type="GO" id="GO:0007200">
    <property type="term" value="P:phospholipase C-activating G protein-coupled receptor signaling pathway"/>
    <property type="evidence" value="ECO:0007669"/>
    <property type="project" value="InterPro"/>
</dbReference>
<reference evidence="12" key="1">
    <citation type="submission" date="2021-02" db="EMBL/GenBank/DDBJ databases">
        <authorList>
            <person name="Nowell W R."/>
        </authorList>
    </citation>
    <scope>NUCLEOTIDE SEQUENCE</scope>
</reference>
<accession>A0A815FMA6</accession>
<keyword evidence="6 9" id="KW-0418">Kinase</keyword>
<dbReference type="AlphaFoldDB" id="A0A815FMA6"/>
<dbReference type="InterPro" id="IPR017438">
    <property type="entry name" value="ATP-NAD_kinase_N"/>
</dbReference>
<dbReference type="Gene3D" id="3.40.50.10330">
    <property type="entry name" value="Probable inorganic polyphosphate/atp-NAD kinase, domain 1"/>
    <property type="match status" value="1"/>
</dbReference>
<evidence type="ECO:0000256" key="4">
    <source>
        <dbReference type="ARBA" id="ARBA00022741"/>
    </source>
</evidence>
<dbReference type="InterPro" id="IPR037607">
    <property type="entry name" value="DGK"/>
</dbReference>
<comment type="caution">
    <text evidence="12">The sequence shown here is derived from an EMBL/GenBank/DDBJ whole genome shotgun (WGS) entry which is preliminary data.</text>
</comment>
<dbReference type="PANTHER" id="PTHR11255:SF54">
    <property type="entry name" value="DIACYLGLYCEROL KINASE THETA"/>
    <property type="match status" value="1"/>
</dbReference>
<dbReference type="InterPro" id="IPR016064">
    <property type="entry name" value="NAD/diacylglycerol_kinase_sf"/>
</dbReference>
<keyword evidence="7 9" id="KW-0067">ATP-binding</keyword>
<evidence type="ECO:0000256" key="9">
    <source>
        <dbReference type="RuleBase" id="RU361128"/>
    </source>
</evidence>
<comment type="catalytic activity">
    <reaction evidence="9">
        <text>a 1,2-diacyl-sn-glycerol + ATP = a 1,2-diacyl-sn-glycero-3-phosphate + ADP + H(+)</text>
        <dbReference type="Rhea" id="RHEA:10272"/>
        <dbReference type="ChEBI" id="CHEBI:15378"/>
        <dbReference type="ChEBI" id="CHEBI:17815"/>
        <dbReference type="ChEBI" id="CHEBI:30616"/>
        <dbReference type="ChEBI" id="CHEBI:58608"/>
        <dbReference type="ChEBI" id="CHEBI:456216"/>
        <dbReference type="EC" id="2.7.1.107"/>
    </reaction>
</comment>
<feature type="domain" description="DAGKc" evidence="10">
    <location>
        <begin position="21"/>
        <end position="148"/>
    </location>
</feature>